<evidence type="ECO:0000256" key="3">
    <source>
        <dbReference type="SAM" id="MobiDB-lite"/>
    </source>
</evidence>
<evidence type="ECO:0000259" key="6">
    <source>
        <dbReference type="Pfam" id="PF23726"/>
    </source>
</evidence>
<feature type="compositionally biased region" description="Acidic residues" evidence="3">
    <location>
        <begin position="1039"/>
        <end position="1060"/>
    </location>
</feature>
<dbReference type="eggNOG" id="KOG1897">
    <property type="taxonomic scope" value="Eukaryota"/>
</dbReference>
<dbReference type="FunCoup" id="F4RIV0">
    <property type="interactions" value="751"/>
</dbReference>
<evidence type="ECO:0000256" key="1">
    <source>
        <dbReference type="ARBA" id="ARBA00004123"/>
    </source>
</evidence>
<dbReference type="VEuPathDB" id="FungiDB:MELLADRAFT_105631"/>
<feature type="region of interest" description="Disordered" evidence="3">
    <location>
        <begin position="1036"/>
        <end position="1060"/>
    </location>
</feature>
<dbReference type="InterPro" id="IPR004871">
    <property type="entry name" value="RSE1/DDB1/CPSF1_C"/>
</dbReference>
<sequence>MLYVGHAQLPTSVRHAIKCSFLEPHSQSLILCKPSQLEIYAIEPDQLNLLHTLPVFGLIDHIQSYIKQPNQTATLLVLTSELNLFTLRYCPQSKSVITTATISLNQPGARPADYLQTSIVDPHSRCLVLHALNGILHLIPLEPSSKPKPKHLEPSLGGRRKRSTISLKSNHPPNPDLDTNIDPDSELYQIVQLRLNEVNVHALDFAALPAHLPPTLLILYSNHMGQRVLRSRSIDLITANCDQDICPNHLCPDLDTSLIIPIPDDQGSVLLVGEDSVELVYLTDRLPNPTGKGKSRDRSVDSRTGATRAPESDKLLKHVTSINIPLGSYTCFCKVEDQPDVWLIGDLYGHVLVIRLERPEGGKPLLRYQQAGQVSSPEALVYISDRFIYLASHYGDSQLLRISALDSALAQDCQPEVVANYPNLAPISDVCVVDQSEGFDHQLVTCSGAYQDGSLRIITHGITLTDLGMLPIAGAEHIWSIDTPHSPQVTLIVGFRNETRFLIIENDQFSQDVEELDSFSGFKSDRRTILAGQIISQGHHVQAFPIQVTQEEVIVGEMFRWEPTSNDLITVAAIGASLTVVALQREVLLLHVKDNLLVQSESIRFPNEVSCLAIDPSQKVLAVGQWISNSIALVSLDQMNVSTTIETGSDFGVHSVLFTNFGEGIDPHLLAGMDDGELISIKLQGLENGSLVQEQSRRTVVLGHRPITMSRIVLDIPTDQQLGKPAVWIHSEHPTLMIEVDGRLKYRPVALGDATDAIKIGTRGVGVVTSEGIRLGRIDSLEKIHISKIPLGGEQPKRIAHSKSMRAYGVVCVSQKVNQQTGELDKGSSVKIIDDVTFELLFDFQLLSIEQGTSIAAIELGKDLIEDFIIGTGFVNPNESQSNTGRILTIGLSSKHDQEGNLREFKLKRMTKVKGTVHGLGGLPGGKFVASANAFVHAFGINEEEEDEGFEVLDTWGGGFVSQTVLTEKNWIIVGDLYKSIVVLEFDLKKFSLKVLGRDYSAMSVRPIGMISDRVFVAADTEFNLFTVEMRERQKGLKEEDEDEEGLSVEEEKGDDDEWEEEERRMRVEKVFNDDHLDTVGGFHLGENVNHFKAGSLVKSLKHFYGQDLKYGGKLIFVSSTGGIGVIIKLEDLKIYKHLKALEDRLKKEILSIGGLDSTEFRKFKNKWKKVDGCEFLDGDLIQRLYNDSFKRKSLIKEDQDEVGIDEVVEELSWFH</sequence>
<dbReference type="Gene3D" id="2.130.10.10">
    <property type="entry name" value="YVTN repeat-like/Quinoprotein amine dehydrogenase"/>
    <property type="match status" value="3"/>
</dbReference>
<feature type="region of interest" description="Disordered" evidence="3">
    <location>
        <begin position="146"/>
        <end position="181"/>
    </location>
</feature>
<dbReference type="HOGENOM" id="CLU_002893_0_1_1"/>
<evidence type="ECO:0000313" key="8">
    <source>
        <dbReference type="Proteomes" id="UP000001072"/>
    </source>
</evidence>
<feature type="domain" description="RSE1/DDB1/CPSF1 C-terminal" evidence="4">
    <location>
        <begin position="828"/>
        <end position="1186"/>
    </location>
</feature>
<dbReference type="OrthoDB" id="433457at2759"/>
<dbReference type="InterPro" id="IPR018846">
    <property type="entry name" value="Beta-prop_RSE1/DDB1/CPSF1_1st"/>
</dbReference>
<organism evidence="8">
    <name type="scientific">Melampsora larici-populina (strain 98AG31 / pathotype 3-4-7)</name>
    <name type="common">Poplar leaf rust fungus</name>
    <dbReference type="NCBI Taxonomy" id="747676"/>
    <lineage>
        <taxon>Eukaryota</taxon>
        <taxon>Fungi</taxon>
        <taxon>Dikarya</taxon>
        <taxon>Basidiomycota</taxon>
        <taxon>Pucciniomycotina</taxon>
        <taxon>Pucciniomycetes</taxon>
        <taxon>Pucciniales</taxon>
        <taxon>Melampsoraceae</taxon>
        <taxon>Melampsora</taxon>
    </lineage>
</organism>
<evidence type="ECO:0000259" key="4">
    <source>
        <dbReference type="Pfam" id="PF03178"/>
    </source>
</evidence>
<evidence type="ECO:0008006" key="9">
    <source>
        <dbReference type="Google" id="ProtNLM"/>
    </source>
</evidence>
<dbReference type="SUPFAM" id="SSF101898">
    <property type="entry name" value="NHL repeat"/>
    <property type="match status" value="1"/>
</dbReference>
<name>F4RIV0_MELLP</name>
<dbReference type="Pfam" id="PF23726">
    <property type="entry name" value="Beta-prop_RSE1_2nd"/>
    <property type="match status" value="1"/>
</dbReference>
<feature type="region of interest" description="Disordered" evidence="3">
    <location>
        <begin position="288"/>
        <end position="308"/>
    </location>
</feature>
<dbReference type="Pfam" id="PF10433">
    <property type="entry name" value="Beta-prop_RSE1_1st"/>
    <property type="match status" value="1"/>
</dbReference>
<dbReference type="InterPro" id="IPR050358">
    <property type="entry name" value="RSE1/DDB1/CFT1"/>
</dbReference>
<accession>F4RIV0</accession>
<proteinExistence type="predicted"/>
<comment type="subcellular location">
    <subcellularLocation>
        <location evidence="1">Nucleus</location>
    </subcellularLocation>
</comment>
<keyword evidence="8" id="KW-1185">Reference proteome</keyword>
<dbReference type="RefSeq" id="XP_007409100.1">
    <property type="nucleotide sequence ID" value="XM_007409038.1"/>
</dbReference>
<reference evidence="8" key="1">
    <citation type="journal article" date="2011" name="Proc. Natl. Acad. Sci. U.S.A.">
        <title>Obligate biotrophy features unraveled by the genomic analysis of rust fungi.</title>
        <authorList>
            <person name="Duplessis S."/>
            <person name="Cuomo C.A."/>
            <person name="Lin Y.-C."/>
            <person name="Aerts A."/>
            <person name="Tisserant E."/>
            <person name="Veneault-Fourrey C."/>
            <person name="Joly D.L."/>
            <person name="Hacquard S."/>
            <person name="Amselem J."/>
            <person name="Cantarel B.L."/>
            <person name="Chiu R."/>
            <person name="Coutinho P.M."/>
            <person name="Feau N."/>
            <person name="Field M."/>
            <person name="Frey P."/>
            <person name="Gelhaye E."/>
            <person name="Goldberg J."/>
            <person name="Grabherr M.G."/>
            <person name="Kodira C.D."/>
            <person name="Kohler A."/>
            <person name="Kuees U."/>
            <person name="Lindquist E.A."/>
            <person name="Lucas S.M."/>
            <person name="Mago R."/>
            <person name="Mauceli E."/>
            <person name="Morin E."/>
            <person name="Murat C."/>
            <person name="Pangilinan J.L."/>
            <person name="Park R."/>
            <person name="Pearson M."/>
            <person name="Quesneville H."/>
            <person name="Rouhier N."/>
            <person name="Sakthikumar S."/>
            <person name="Salamov A.A."/>
            <person name="Schmutz J."/>
            <person name="Selles B."/>
            <person name="Shapiro H."/>
            <person name="Tanguay P."/>
            <person name="Tuskan G.A."/>
            <person name="Henrissat B."/>
            <person name="Van de Peer Y."/>
            <person name="Rouze P."/>
            <person name="Ellis J.G."/>
            <person name="Dodds P.N."/>
            <person name="Schein J.E."/>
            <person name="Zhong S."/>
            <person name="Hamelin R.C."/>
            <person name="Grigoriev I.V."/>
            <person name="Szabo L.J."/>
            <person name="Martin F."/>
        </authorList>
    </citation>
    <scope>NUCLEOTIDE SEQUENCE [LARGE SCALE GENOMIC DNA]</scope>
    <source>
        <strain evidence="8">98AG31 / pathotype 3-4-7</strain>
    </source>
</reference>
<feature type="domain" description="RSE1/DDB1/CPSF1 first beta-propeller" evidence="5">
    <location>
        <begin position="12"/>
        <end position="411"/>
    </location>
</feature>
<evidence type="ECO:0000256" key="2">
    <source>
        <dbReference type="ARBA" id="ARBA00023242"/>
    </source>
</evidence>
<dbReference type="GeneID" id="18922672"/>
<dbReference type="Pfam" id="PF03178">
    <property type="entry name" value="CPSF_A"/>
    <property type="match status" value="1"/>
</dbReference>
<gene>
    <name evidence="7" type="ORF">MELLADRAFT_105631</name>
</gene>
<dbReference type="PANTHER" id="PTHR10644">
    <property type="entry name" value="DNA REPAIR/RNA PROCESSING CPSF FAMILY"/>
    <property type="match status" value="1"/>
</dbReference>
<dbReference type="InterPro" id="IPR058543">
    <property type="entry name" value="Beta-prop_RSE1/DDB1/CPSF1_2nd"/>
</dbReference>
<dbReference type="Proteomes" id="UP000001072">
    <property type="component" value="Unassembled WGS sequence"/>
</dbReference>
<dbReference type="AlphaFoldDB" id="F4RIV0"/>
<dbReference type="STRING" id="747676.F4RIV0"/>
<keyword evidence="2" id="KW-0539">Nucleus</keyword>
<dbReference type="GO" id="GO:0003676">
    <property type="term" value="F:nucleic acid binding"/>
    <property type="evidence" value="ECO:0007669"/>
    <property type="project" value="InterPro"/>
</dbReference>
<dbReference type="KEGG" id="mlr:MELLADRAFT_105631"/>
<evidence type="ECO:0000313" key="7">
    <source>
        <dbReference type="EMBL" id="EGG07768.1"/>
    </source>
</evidence>
<dbReference type="InterPro" id="IPR015943">
    <property type="entry name" value="WD40/YVTN_repeat-like_dom_sf"/>
</dbReference>
<dbReference type="InParanoid" id="F4RIV0"/>
<protein>
    <recommendedName>
        <fullName evidence="9">DNA damage-binding protein 1</fullName>
    </recommendedName>
</protein>
<evidence type="ECO:0000259" key="5">
    <source>
        <dbReference type="Pfam" id="PF10433"/>
    </source>
</evidence>
<feature type="domain" description="RSE1/DDB1/CPSF1 second beta-propeller" evidence="6">
    <location>
        <begin position="466"/>
        <end position="757"/>
    </location>
</feature>
<dbReference type="Gene3D" id="1.10.150.910">
    <property type="match status" value="1"/>
</dbReference>
<dbReference type="EMBL" id="GL883103">
    <property type="protein sequence ID" value="EGG07768.1"/>
    <property type="molecule type" value="Genomic_DNA"/>
</dbReference>
<dbReference type="GO" id="GO:0005634">
    <property type="term" value="C:nucleus"/>
    <property type="evidence" value="ECO:0007669"/>
    <property type="project" value="UniProtKB-SubCell"/>
</dbReference>